<name>A0AAE6CBH7_9BRAD</name>
<dbReference type="AlphaFoldDB" id="A0AAE6CBH7"/>
<keyword evidence="1" id="KW-0812">Transmembrane</keyword>
<dbReference type="RefSeq" id="WP_128954415.1">
    <property type="nucleotide sequence ID" value="NZ_CP030053.1"/>
</dbReference>
<accession>A0AAE6CBH7</accession>
<dbReference type="KEGG" id="bgz:XH91_32725"/>
<dbReference type="EMBL" id="CP030053">
    <property type="protein sequence ID" value="QAU49662.1"/>
    <property type="molecule type" value="Genomic_DNA"/>
</dbReference>
<reference evidence="2 3" key="1">
    <citation type="submission" date="2018-06" db="EMBL/GenBank/DDBJ databases">
        <title>Comparative genomics of rhizobia nodulating Arachis hypogaea in China.</title>
        <authorList>
            <person name="Li Y."/>
        </authorList>
    </citation>
    <scope>NUCLEOTIDE SEQUENCE [LARGE SCALE GENOMIC DNA]</scope>
    <source>
        <strain evidence="2 3">CCBAU 51670</strain>
    </source>
</reference>
<sequence>MTDHTQHLKSTYWEIKYREWRPVILLLPFAAFFVGALFSWLLFPRTITVETPIEKIVTLTKEIPATITQPADDRKINTTYKDASCDGKQTDIKLPARTAFTFPTRCRITVGFLTKADSHKVVLLYDTAAPKGSHILLPDGQTISVNATGELIIDSLDQDIVMVFNTSPR</sequence>
<gene>
    <name evidence="2" type="ORF">XH91_32725</name>
</gene>
<keyword evidence="1" id="KW-1133">Transmembrane helix</keyword>
<evidence type="ECO:0000313" key="3">
    <source>
        <dbReference type="Proteomes" id="UP000288972"/>
    </source>
</evidence>
<protein>
    <submittedName>
        <fullName evidence="2">Uncharacterized protein</fullName>
    </submittedName>
</protein>
<keyword evidence="1" id="KW-0472">Membrane</keyword>
<proteinExistence type="predicted"/>
<feature type="transmembrane region" description="Helical" evidence="1">
    <location>
        <begin position="23"/>
        <end position="43"/>
    </location>
</feature>
<evidence type="ECO:0000313" key="2">
    <source>
        <dbReference type="EMBL" id="QAU49662.1"/>
    </source>
</evidence>
<dbReference type="Proteomes" id="UP000288972">
    <property type="component" value="Chromosome"/>
</dbReference>
<evidence type="ECO:0000256" key="1">
    <source>
        <dbReference type="SAM" id="Phobius"/>
    </source>
</evidence>
<organism evidence="2 3">
    <name type="scientific">Bradyrhizobium guangzhouense</name>
    <dbReference type="NCBI Taxonomy" id="1325095"/>
    <lineage>
        <taxon>Bacteria</taxon>
        <taxon>Pseudomonadati</taxon>
        <taxon>Pseudomonadota</taxon>
        <taxon>Alphaproteobacteria</taxon>
        <taxon>Hyphomicrobiales</taxon>
        <taxon>Nitrobacteraceae</taxon>
        <taxon>Bradyrhizobium</taxon>
    </lineage>
</organism>